<proteinExistence type="predicted"/>
<evidence type="ECO:0000313" key="4">
    <source>
        <dbReference type="WBParaSite" id="SSLN_0000454001-mRNA-1"/>
    </source>
</evidence>
<dbReference type="Proteomes" id="UP000275846">
    <property type="component" value="Unassembled WGS sequence"/>
</dbReference>
<dbReference type="InterPro" id="IPR058912">
    <property type="entry name" value="HTH_animal"/>
</dbReference>
<name>A0A183SJJ5_SCHSO</name>
<evidence type="ECO:0000313" key="2">
    <source>
        <dbReference type="EMBL" id="VDL90778.1"/>
    </source>
</evidence>
<evidence type="ECO:0000259" key="1">
    <source>
        <dbReference type="Pfam" id="PF26215"/>
    </source>
</evidence>
<dbReference type="EMBL" id="UYSU01032850">
    <property type="protein sequence ID" value="VDL90778.1"/>
    <property type="molecule type" value="Genomic_DNA"/>
</dbReference>
<reference evidence="2 3" key="2">
    <citation type="submission" date="2018-11" db="EMBL/GenBank/DDBJ databases">
        <authorList>
            <consortium name="Pathogen Informatics"/>
        </authorList>
    </citation>
    <scope>NUCLEOTIDE SEQUENCE [LARGE SCALE GENOMIC DNA]</scope>
    <source>
        <strain evidence="2 3">NST_G2</strain>
    </source>
</reference>
<protein>
    <submittedName>
        <fullName evidence="4">Reverse transcriptase domain-containing protein</fullName>
    </submittedName>
</protein>
<feature type="domain" description="Helix-turn-helix" evidence="1">
    <location>
        <begin position="188"/>
        <end position="242"/>
    </location>
</feature>
<gene>
    <name evidence="2" type="ORF">SSLN_LOCUS4393</name>
</gene>
<sequence>MLHDEMVLGAILIHCTGQTASFTDSLRDKVSCKLLNKRYLFRYLVNWKLNTTGMNPSTESFLILHRFGWVKMKFSFSGQCYQQLKGSPMRSPISGFLAEAVMQKLESIAHPDVKPKLWLRYNDDAFVIVKKELFDLLHKNLNSAFPGIKFTSETEADGQLPFPDVLVHRKIDGSLHTSVVRKQAFSEIILHFESNHPIFRKRSFVYSLLNRAKTYCSDEETYRAEIKYLFNVFSKNGYPRDFAH</sequence>
<dbReference type="Pfam" id="PF26215">
    <property type="entry name" value="HTH_animal"/>
    <property type="match status" value="1"/>
</dbReference>
<dbReference type="OrthoDB" id="191979at2759"/>
<dbReference type="PANTHER" id="PTHR21301:SF10">
    <property type="entry name" value="REVERSE TRANSCRIPTASE DOMAIN-CONTAINING PROTEIN"/>
    <property type="match status" value="1"/>
</dbReference>
<reference evidence="4" key="1">
    <citation type="submission" date="2016-06" db="UniProtKB">
        <authorList>
            <consortium name="WormBaseParasite"/>
        </authorList>
    </citation>
    <scope>IDENTIFICATION</scope>
</reference>
<keyword evidence="3" id="KW-1185">Reference proteome</keyword>
<organism evidence="4">
    <name type="scientific">Schistocephalus solidus</name>
    <name type="common">Tapeworm</name>
    <dbReference type="NCBI Taxonomy" id="70667"/>
    <lineage>
        <taxon>Eukaryota</taxon>
        <taxon>Metazoa</taxon>
        <taxon>Spiralia</taxon>
        <taxon>Lophotrochozoa</taxon>
        <taxon>Platyhelminthes</taxon>
        <taxon>Cestoda</taxon>
        <taxon>Eucestoda</taxon>
        <taxon>Diphyllobothriidea</taxon>
        <taxon>Diphyllobothriidae</taxon>
        <taxon>Schistocephalus</taxon>
    </lineage>
</organism>
<dbReference type="WBParaSite" id="SSLN_0000454001-mRNA-1">
    <property type="protein sequence ID" value="SSLN_0000454001-mRNA-1"/>
    <property type="gene ID" value="SSLN_0000454001"/>
</dbReference>
<evidence type="ECO:0000313" key="3">
    <source>
        <dbReference type="Proteomes" id="UP000275846"/>
    </source>
</evidence>
<dbReference type="AlphaFoldDB" id="A0A183SJJ5"/>
<dbReference type="PANTHER" id="PTHR21301">
    <property type="entry name" value="REVERSE TRANSCRIPTASE"/>
    <property type="match status" value="1"/>
</dbReference>
<accession>A0A183SJJ5</accession>